<sequence length="63" mass="6476">MAADGPAIPSATNATEATEISWRLAGPGGGGWIPSLLWDPHDAHTLYVGCDVGGFFVSKAHTP</sequence>
<organism evidence="1 2">
    <name type="scientific">Chthoniobacter flavus Ellin428</name>
    <dbReference type="NCBI Taxonomy" id="497964"/>
    <lineage>
        <taxon>Bacteria</taxon>
        <taxon>Pseudomonadati</taxon>
        <taxon>Verrucomicrobiota</taxon>
        <taxon>Spartobacteria</taxon>
        <taxon>Chthoniobacterales</taxon>
        <taxon>Chthoniobacteraceae</taxon>
        <taxon>Chthoniobacter</taxon>
    </lineage>
</organism>
<dbReference type="RefSeq" id="WP_006977909.1">
    <property type="nucleotide sequence ID" value="NZ_ABVL01000001.1"/>
</dbReference>
<gene>
    <name evidence="1" type="ORF">CfE428DRAFT_0582</name>
</gene>
<dbReference type="EMBL" id="ABVL01000001">
    <property type="protein sequence ID" value="EDY22457.1"/>
    <property type="molecule type" value="Genomic_DNA"/>
</dbReference>
<accession>B4CV69</accession>
<comment type="caution">
    <text evidence="1">The sequence shown here is derived from an EMBL/GenBank/DDBJ whole genome shotgun (WGS) entry which is preliminary data.</text>
</comment>
<dbReference type="SUPFAM" id="SSF110296">
    <property type="entry name" value="Oligoxyloglucan reducing end-specific cellobiohydrolase"/>
    <property type="match status" value="1"/>
</dbReference>
<name>B4CV69_9BACT</name>
<evidence type="ECO:0000313" key="2">
    <source>
        <dbReference type="Proteomes" id="UP000005824"/>
    </source>
</evidence>
<keyword evidence="2" id="KW-1185">Reference proteome</keyword>
<evidence type="ECO:0000313" key="1">
    <source>
        <dbReference type="EMBL" id="EDY22457.1"/>
    </source>
</evidence>
<dbReference type="AlphaFoldDB" id="B4CV69"/>
<protein>
    <submittedName>
        <fullName evidence="1">Uncharacterized protein</fullName>
    </submittedName>
</protein>
<proteinExistence type="predicted"/>
<dbReference type="Proteomes" id="UP000005824">
    <property type="component" value="Unassembled WGS sequence"/>
</dbReference>
<dbReference type="InParanoid" id="B4CV69"/>
<reference evidence="1 2" key="1">
    <citation type="journal article" date="2011" name="J. Bacteriol.">
        <title>Genome sequence of Chthoniobacter flavus Ellin428, an aerobic heterotrophic soil bacterium.</title>
        <authorList>
            <person name="Kant R."/>
            <person name="van Passel M.W."/>
            <person name="Palva A."/>
            <person name="Lucas S."/>
            <person name="Lapidus A."/>
            <person name="Glavina Del Rio T."/>
            <person name="Dalin E."/>
            <person name="Tice H."/>
            <person name="Bruce D."/>
            <person name="Goodwin L."/>
            <person name="Pitluck S."/>
            <person name="Larimer F.W."/>
            <person name="Land M.L."/>
            <person name="Hauser L."/>
            <person name="Sangwan P."/>
            <person name="de Vos W.M."/>
            <person name="Janssen P.H."/>
            <person name="Smidt H."/>
        </authorList>
    </citation>
    <scope>NUCLEOTIDE SEQUENCE [LARGE SCALE GENOMIC DNA]</scope>
    <source>
        <strain evidence="1 2">Ellin428</strain>
    </source>
</reference>